<name>A0AAV9N4G3_9EURO</name>
<keyword evidence="2" id="KW-0732">Signal</keyword>
<gene>
    <name evidence="3" type="ORF">LTR84_004384</name>
</gene>
<feature type="chain" id="PRO_5043328648" evidence="2">
    <location>
        <begin position="28"/>
        <end position="458"/>
    </location>
</feature>
<dbReference type="GeneID" id="89972562"/>
<accession>A0AAV9N4G3</accession>
<protein>
    <submittedName>
        <fullName evidence="3">Uncharacterized protein</fullName>
    </submittedName>
</protein>
<keyword evidence="4" id="KW-1185">Reference proteome</keyword>
<evidence type="ECO:0000256" key="2">
    <source>
        <dbReference type="SAM" id="SignalP"/>
    </source>
</evidence>
<evidence type="ECO:0000313" key="4">
    <source>
        <dbReference type="Proteomes" id="UP001358417"/>
    </source>
</evidence>
<proteinExistence type="predicted"/>
<dbReference type="AlphaFoldDB" id="A0AAV9N4G3"/>
<dbReference type="Proteomes" id="UP001358417">
    <property type="component" value="Unassembled WGS sequence"/>
</dbReference>
<keyword evidence="1" id="KW-0812">Transmembrane</keyword>
<feature type="transmembrane region" description="Helical" evidence="1">
    <location>
        <begin position="342"/>
        <end position="364"/>
    </location>
</feature>
<organism evidence="3 4">
    <name type="scientific">Exophiala bonariae</name>
    <dbReference type="NCBI Taxonomy" id="1690606"/>
    <lineage>
        <taxon>Eukaryota</taxon>
        <taxon>Fungi</taxon>
        <taxon>Dikarya</taxon>
        <taxon>Ascomycota</taxon>
        <taxon>Pezizomycotina</taxon>
        <taxon>Eurotiomycetes</taxon>
        <taxon>Chaetothyriomycetidae</taxon>
        <taxon>Chaetothyriales</taxon>
        <taxon>Herpotrichiellaceae</taxon>
        <taxon>Exophiala</taxon>
    </lineage>
</organism>
<sequence>MGSSSGATVITEITAIYLTSLLSAAVSLDTPWDLWNNPKVPSLASLDGDLTETSSWLNIRQESQPSYISLIGMPLSNLASNAQSQLTFDSLVTNMDCSSNERTTYSKFNSSLTEPLYRSVDYWPSDFQSLATHPGTQTSFLFITNSSWHDFQEDPSRAIRRYFGSKTTGENGGDMSDDDSWWISLLTCDLSGVSLETEVACNGTSCAATRVRKSLSSQLHTTAWDALRYALTEGAWCGMGLSRHPAEPSLPDRFLHDPLSMWMSSSANRNLGQLWKPPLAEVESRMTLAFNSFYYALTTSAFTMGTGMSSDNLTQAGVSVPVTTTTASITSDGPEIYVCNRVWLVVILVVSAILEVMADISLILRCRTRVPDIFGYVSSLTRDNPYCSRQGFQESSAQDGLLRAKRLGHVEFGLVDVKPGSNVGHIAFIPMLPSSAQEGDPGDHHLTVDRVHRARSYE</sequence>
<dbReference type="RefSeq" id="XP_064704500.1">
    <property type="nucleotide sequence ID" value="XM_064847961.1"/>
</dbReference>
<keyword evidence="1" id="KW-1133">Transmembrane helix</keyword>
<keyword evidence="1" id="KW-0472">Membrane</keyword>
<evidence type="ECO:0000313" key="3">
    <source>
        <dbReference type="EMBL" id="KAK5049455.1"/>
    </source>
</evidence>
<dbReference type="EMBL" id="JAVRRD010000019">
    <property type="protein sequence ID" value="KAK5049455.1"/>
    <property type="molecule type" value="Genomic_DNA"/>
</dbReference>
<evidence type="ECO:0000256" key="1">
    <source>
        <dbReference type="SAM" id="Phobius"/>
    </source>
</evidence>
<feature type="signal peptide" evidence="2">
    <location>
        <begin position="1"/>
        <end position="27"/>
    </location>
</feature>
<comment type="caution">
    <text evidence="3">The sequence shown here is derived from an EMBL/GenBank/DDBJ whole genome shotgun (WGS) entry which is preliminary data.</text>
</comment>
<reference evidence="3 4" key="1">
    <citation type="submission" date="2023-08" db="EMBL/GenBank/DDBJ databases">
        <title>Black Yeasts Isolated from many extreme environments.</title>
        <authorList>
            <person name="Coleine C."/>
            <person name="Stajich J.E."/>
            <person name="Selbmann L."/>
        </authorList>
    </citation>
    <scope>NUCLEOTIDE SEQUENCE [LARGE SCALE GENOMIC DNA]</scope>
    <source>
        <strain evidence="3 4">CCFEE 5792</strain>
    </source>
</reference>